<dbReference type="InterPro" id="IPR003959">
    <property type="entry name" value="ATPase_AAA_core"/>
</dbReference>
<dbReference type="GO" id="GO:0034605">
    <property type="term" value="P:cellular response to heat"/>
    <property type="evidence" value="ECO:0007669"/>
    <property type="project" value="TreeGrafter"/>
</dbReference>
<evidence type="ECO:0000256" key="1">
    <source>
        <dbReference type="ARBA" id="ARBA00022741"/>
    </source>
</evidence>
<dbReference type="Pfam" id="PF07724">
    <property type="entry name" value="AAA_2"/>
    <property type="match status" value="1"/>
</dbReference>
<dbReference type="AlphaFoldDB" id="A0A8H3G141"/>
<feature type="domain" description="ATPase AAA-type core" evidence="3">
    <location>
        <begin position="198"/>
        <end position="260"/>
    </location>
</feature>
<proteinExistence type="predicted"/>
<protein>
    <recommendedName>
        <fullName evidence="3">ATPase AAA-type core domain-containing protein</fullName>
    </recommendedName>
</protein>
<keyword evidence="1" id="KW-0547">Nucleotide-binding</keyword>
<accession>A0A8H3G141</accession>
<gene>
    <name evidence="4" type="ORF">ALECFALPRED_005393</name>
</gene>
<keyword evidence="5" id="KW-1185">Reference proteome</keyword>
<dbReference type="Gene3D" id="3.40.50.300">
    <property type="entry name" value="P-loop containing nucleotide triphosphate hydrolases"/>
    <property type="match status" value="1"/>
</dbReference>
<reference evidence="4" key="1">
    <citation type="submission" date="2021-03" db="EMBL/GenBank/DDBJ databases">
        <authorList>
            <person name="Tagirdzhanova G."/>
        </authorList>
    </citation>
    <scope>NUCLEOTIDE SEQUENCE</scope>
</reference>
<evidence type="ECO:0000313" key="5">
    <source>
        <dbReference type="Proteomes" id="UP000664203"/>
    </source>
</evidence>
<evidence type="ECO:0000256" key="2">
    <source>
        <dbReference type="ARBA" id="ARBA00022840"/>
    </source>
</evidence>
<dbReference type="GO" id="GO:0016887">
    <property type="term" value="F:ATP hydrolysis activity"/>
    <property type="evidence" value="ECO:0007669"/>
    <property type="project" value="InterPro"/>
</dbReference>
<evidence type="ECO:0000259" key="3">
    <source>
        <dbReference type="Pfam" id="PF07724"/>
    </source>
</evidence>
<dbReference type="InterPro" id="IPR027417">
    <property type="entry name" value="P-loop_NTPase"/>
</dbReference>
<dbReference type="PANTHER" id="PTHR11638:SF18">
    <property type="entry name" value="HEAT SHOCK PROTEIN 104"/>
    <property type="match status" value="1"/>
</dbReference>
<dbReference type="SUPFAM" id="SSF52540">
    <property type="entry name" value="P-loop containing nucleoside triphosphate hydrolases"/>
    <property type="match status" value="1"/>
</dbReference>
<dbReference type="GO" id="GO:0005737">
    <property type="term" value="C:cytoplasm"/>
    <property type="evidence" value="ECO:0007669"/>
    <property type="project" value="TreeGrafter"/>
</dbReference>
<keyword evidence="2" id="KW-0067">ATP-binding</keyword>
<dbReference type="InterPro" id="IPR050130">
    <property type="entry name" value="ClpA_ClpB"/>
</dbReference>
<dbReference type="OrthoDB" id="47330at2759"/>
<evidence type="ECO:0000313" key="4">
    <source>
        <dbReference type="EMBL" id="CAF9932849.1"/>
    </source>
</evidence>
<sequence>MESILRLSRVRVSPEGPFVTILYFAAERNSPEIVRLLCKFGAPPSQSMRLSPSNEPTIPLLSYTVLVTEHDLFDTIGMALALLTSGAKSDDVARDMWENFVTTPTKDLAKPTLKDDPQRKWCTKEIREALCRNLNPMQRYFLWKADQQERPSKRKEQIAQGLGLSNLLERHETDLFGPKAPYQGWMDGSKLNNFLCAKSGQRAIIFMDEFEKTSEEVRKALMLPFDSGFYKDRRFGRQLDCSRTIWILTSNLGQETISKFWARHQRVGAPLTGRLTEIVPYFPFNKEEQAVATFKFMRELWNKARKNINTDGNDYLGHLFVNFTDEGQIASHLAARHYDHETDARSLSQAVSHEIETRLCYEFLKQNEEVSNEMNNLALTKFDVRLETSFGDSEIVVKCSGVKAMKHTETEDDL</sequence>
<organism evidence="4 5">
    <name type="scientific">Alectoria fallacina</name>
    <dbReference type="NCBI Taxonomy" id="1903189"/>
    <lineage>
        <taxon>Eukaryota</taxon>
        <taxon>Fungi</taxon>
        <taxon>Dikarya</taxon>
        <taxon>Ascomycota</taxon>
        <taxon>Pezizomycotina</taxon>
        <taxon>Lecanoromycetes</taxon>
        <taxon>OSLEUM clade</taxon>
        <taxon>Lecanoromycetidae</taxon>
        <taxon>Lecanorales</taxon>
        <taxon>Lecanorineae</taxon>
        <taxon>Parmeliaceae</taxon>
        <taxon>Alectoria</taxon>
    </lineage>
</organism>
<comment type="caution">
    <text evidence="4">The sequence shown here is derived from an EMBL/GenBank/DDBJ whole genome shotgun (WGS) entry which is preliminary data.</text>
</comment>
<name>A0A8H3G141_9LECA</name>
<dbReference type="EMBL" id="CAJPDR010000337">
    <property type="protein sequence ID" value="CAF9932849.1"/>
    <property type="molecule type" value="Genomic_DNA"/>
</dbReference>
<dbReference type="GO" id="GO:0005524">
    <property type="term" value="F:ATP binding"/>
    <property type="evidence" value="ECO:0007669"/>
    <property type="project" value="UniProtKB-KW"/>
</dbReference>
<dbReference type="PANTHER" id="PTHR11638">
    <property type="entry name" value="ATP-DEPENDENT CLP PROTEASE"/>
    <property type="match status" value="1"/>
</dbReference>
<dbReference type="Proteomes" id="UP000664203">
    <property type="component" value="Unassembled WGS sequence"/>
</dbReference>